<protein>
    <submittedName>
        <fullName evidence="2">Uncharacterized protein</fullName>
    </submittedName>
</protein>
<keyword evidence="1" id="KW-0472">Membrane</keyword>
<dbReference type="RefSeq" id="XP_040788093.1">
    <property type="nucleotide sequence ID" value="XM_040934933.1"/>
</dbReference>
<proteinExistence type="predicted"/>
<feature type="transmembrane region" description="Helical" evidence="1">
    <location>
        <begin position="185"/>
        <end position="203"/>
    </location>
</feature>
<gene>
    <name evidence="2" type="ORF">K460DRAFT_376942</name>
</gene>
<feature type="transmembrane region" description="Helical" evidence="1">
    <location>
        <begin position="259"/>
        <end position="277"/>
    </location>
</feature>
<evidence type="ECO:0000313" key="2">
    <source>
        <dbReference type="EMBL" id="KAF1845530.1"/>
    </source>
</evidence>
<feature type="transmembrane region" description="Helical" evidence="1">
    <location>
        <begin position="20"/>
        <end position="40"/>
    </location>
</feature>
<evidence type="ECO:0000313" key="3">
    <source>
        <dbReference type="Proteomes" id="UP000800039"/>
    </source>
</evidence>
<feature type="transmembrane region" description="Helical" evidence="1">
    <location>
        <begin position="155"/>
        <end position="178"/>
    </location>
</feature>
<dbReference type="Proteomes" id="UP000800039">
    <property type="component" value="Unassembled WGS sequence"/>
</dbReference>
<comment type="caution">
    <text evidence="2">The sequence shown here is derived from an EMBL/GenBank/DDBJ whole genome shotgun (WGS) entry which is preliminary data.</text>
</comment>
<dbReference type="EMBL" id="ML976616">
    <property type="protein sequence ID" value="KAF1845530.1"/>
    <property type="molecule type" value="Genomic_DNA"/>
</dbReference>
<organism evidence="2 3">
    <name type="scientific">Cucurbitaria berberidis CBS 394.84</name>
    <dbReference type="NCBI Taxonomy" id="1168544"/>
    <lineage>
        <taxon>Eukaryota</taxon>
        <taxon>Fungi</taxon>
        <taxon>Dikarya</taxon>
        <taxon>Ascomycota</taxon>
        <taxon>Pezizomycotina</taxon>
        <taxon>Dothideomycetes</taxon>
        <taxon>Pleosporomycetidae</taxon>
        <taxon>Pleosporales</taxon>
        <taxon>Pleosporineae</taxon>
        <taxon>Cucurbitariaceae</taxon>
        <taxon>Cucurbitaria</taxon>
    </lineage>
</organism>
<dbReference type="GeneID" id="63852184"/>
<dbReference type="AlphaFoldDB" id="A0A9P4GI34"/>
<accession>A0A9P4GI34</accession>
<sequence length="418" mass="46192">MDSSTSQALLNQWRNPADILSLLLLIGGNIVQMAIAQLVGYCTCRDGYRAAPKSPGRRTSLICIPLTPVAFSFGWVALGVSLLFSSVGDKKLLPAPERSSIVINCANAFQRENKSWVLERLLRDHELSTSIDRTTDSIRIDIFELGPLQKVKTDFVWWLGWLVIVAQIAVAIVPWVLYGDWGVMMVVLSGNLLASVTCALPQWKDEKWPVRGLKKDNVICLTRGNGHMHVMVFIGSPGSPDLEAFATSSSEPRLETTPILVIISALWVCLLLSVIALKNHSWYMVGTGAMGMAQNVYSAGVARDPATAGLQLTEFQRKKYIVGKYLPFTDDADAEVDLNEALAGVAPLENWMKDDKCNPDKIPKWLKTMNKYEGVPPWLEPAKTNNDVFRVQGGRKELEKWVPTAGLALLHVFFPGSL</sequence>
<keyword evidence="1" id="KW-1133">Transmembrane helix</keyword>
<keyword evidence="1" id="KW-0812">Transmembrane</keyword>
<keyword evidence="3" id="KW-1185">Reference proteome</keyword>
<dbReference type="OrthoDB" id="1937642at2759"/>
<reference evidence="2" key="1">
    <citation type="submission" date="2020-01" db="EMBL/GenBank/DDBJ databases">
        <authorList>
            <consortium name="DOE Joint Genome Institute"/>
            <person name="Haridas S."/>
            <person name="Albert R."/>
            <person name="Binder M."/>
            <person name="Bloem J."/>
            <person name="Labutti K."/>
            <person name="Salamov A."/>
            <person name="Andreopoulos B."/>
            <person name="Baker S.E."/>
            <person name="Barry K."/>
            <person name="Bills G."/>
            <person name="Bluhm B.H."/>
            <person name="Cannon C."/>
            <person name="Castanera R."/>
            <person name="Culley D.E."/>
            <person name="Daum C."/>
            <person name="Ezra D."/>
            <person name="Gonzalez J.B."/>
            <person name="Henrissat B."/>
            <person name="Kuo A."/>
            <person name="Liang C."/>
            <person name="Lipzen A."/>
            <person name="Lutzoni F."/>
            <person name="Magnuson J."/>
            <person name="Mondo S."/>
            <person name="Nolan M."/>
            <person name="Ohm R."/>
            <person name="Pangilinan J."/>
            <person name="Park H.-J."/>
            <person name="Ramirez L."/>
            <person name="Alfaro M."/>
            <person name="Sun H."/>
            <person name="Tritt A."/>
            <person name="Yoshinaga Y."/>
            <person name="Zwiers L.-H."/>
            <person name="Turgeon B.G."/>
            <person name="Goodwin S.B."/>
            <person name="Spatafora J.W."/>
            <person name="Crous P.W."/>
            <person name="Grigoriev I.V."/>
        </authorList>
    </citation>
    <scope>NUCLEOTIDE SEQUENCE</scope>
    <source>
        <strain evidence="2">CBS 394.84</strain>
    </source>
</reference>
<name>A0A9P4GI34_9PLEO</name>
<evidence type="ECO:0000256" key="1">
    <source>
        <dbReference type="SAM" id="Phobius"/>
    </source>
</evidence>
<feature type="transmembrane region" description="Helical" evidence="1">
    <location>
        <begin position="61"/>
        <end position="84"/>
    </location>
</feature>